<dbReference type="GO" id="GO:0005840">
    <property type="term" value="C:ribosome"/>
    <property type="evidence" value="ECO:0007669"/>
    <property type="project" value="UniProtKB-KW"/>
</dbReference>
<dbReference type="InterPro" id="IPR001848">
    <property type="entry name" value="Ribosomal_uS10"/>
</dbReference>
<dbReference type="Gene3D" id="3.30.70.600">
    <property type="entry name" value="Ribosomal protein S10 domain"/>
    <property type="match status" value="1"/>
</dbReference>
<accession>A0AAV5S5M6</accession>
<dbReference type="FunFam" id="3.30.70.600:FF:000003">
    <property type="entry name" value="30S ribosomal protein S10"/>
    <property type="match status" value="1"/>
</dbReference>
<dbReference type="GO" id="GO:0003735">
    <property type="term" value="F:structural constituent of ribosome"/>
    <property type="evidence" value="ECO:0007669"/>
    <property type="project" value="InterPro"/>
</dbReference>
<proteinExistence type="inferred from homology"/>
<dbReference type="Proteomes" id="UP001377567">
    <property type="component" value="Unassembled WGS sequence"/>
</dbReference>
<evidence type="ECO:0000259" key="7">
    <source>
        <dbReference type="SMART" id="SM01403"/>
    </source>
</evidence>
<dbReference type="NCBIfam" id="TIGR01049">
    <property type="entry name" value="rpsJ_bact"/>
    <property type="match status" value="1"/>
</dbReference>
<feature type="domain" description="Small ribosomal subunit protein uS10" evidence="7">
    <location>
        <begin position="87"/>
        <end position="184"/>
    </location>
</feature>
<dbReference type="PRINTS" id="PR00971">
    <property type="entry name" value="RIBOSOMALS10"/>
</dbReference>
<evidence type="ECO:0000256" key="3">
    <source>
        <dbReference type="ARBA" id="ARBA00023274"/>
    </source>
</evidence>
<name>A0AAV5S5M6_MAUHU</name>
<organism evidence="8 9">
    <name type="scientific">Maudiozyma humilis</name>
    <name type="common">Sour dough yeast</name>
    <name type="synonym">Kazachstania humilis</name>
    <dbReference type="NCBI Taxonomy" id="51915"/>
    <lineage>
        <taxon>Eukaryota</taxon>
        <taxon>Fungi</taxon>
        <taxon>Dikarya</taxon>
        <taxon>Ascomycota</taxon>
        <taxon>Saccharomycotina</taxon>
        <taxon>Saccharomycetes</taxon>
        <taxon>Saccharomycetales</taxon>
        <taxon>Saccharomycetaceae</taxon>
        <taxon>Maudiozyma</taxon>
    </lineage>
</organism>
<dbReference type="InterPro" id="IPR036838">
    <property type="entry name" value="Ribosomal_uS10_dom_sf"/>
</dbReference>
<dbReference type="PANTHER" id="PTHR11700">
    <property type="entry name" value="30S RIBOSOMAL PROTEIN S10 FAMILY MEMBER"/>
    <property type="match status" value="1"/>
</dbReference>
<keyword evidence="3" id="KW-0687">Ribonucleoprotein</keyword>
<dbReference type="SUPFAM" id="SSF54999">
    <property type="entry name" value="Ribosomal protein S10"/>
    <property type="match status" value="1"/>
</dbReference>
<evidence type="ECO:0000256" key="4">
    <source>
        <dbReference type="ARBA" id="ARBA00035261"/>
    </source>
</evidence>
<evidence type="ECO:0000313" key="9">
    <source>
        <dbReference type="Proteomes" id="UP001377567"/>
    </source>
</evidence>
<dbReference type="GO" id="GO:0006412">
    <property type="term" value="P:translation"/>
    <property type="evidence" value="ECO:0007669"/>
    <property type="project" value="InterPro"/>
</dbReference>
<keyword evidence="9" id="KW-1185">Reference proteome</keyword>
<sequence>MLSKACARTIGARAFIRPSAFSAVRLQSTVAANAANPASTATPTPNLYPDTTPQEDTQGEKPVLKSLEALYQPPMRIPVTHGHLVADIQLRSYEHQNLDFFVNFVQRAAFYLGVPMTGPKPLPTRRERWTVIRSPFVHAKSKENFERHTHKRLLRVWDTNPEVLELLVSYVKKHSMVGIGMKVNAFKREPIKIDFDKDEGLPEGLANFEPNTGDDAVNAKVLELLNSPEFKK</sequence>
<dbReference type="HAMAP" id="MF_00508">
    <property type="entry name" value="Ribosomal_uS10"/>
    <property type="match status" value="1"/>
</dbReference>
<evidence type="ECO:0000256" key="1">
    <source>
        <dbReference type="ARBA" id="ARBA00007102"/>
    </source>
</evidence>
<dbReference type="InterPro" id="IPR027486">
    <property type="entry name" value="Ribosomal_uS10_dom"/>
</dbReference>
<dbReference type="Pfam" id="PF00338">
    <property type="entry name" value="Ribosomal_S10"/>
    <property type="match status" value="1"/>
</dbReference>
<feature type="compositionally biased region" description="Low complexity" evidence="6">
    <location>
        <begin position="35"/>
        <end position="45"/>
    </location>
</feature>
<evidence type="ECO:0000256" key="2">
    <source>
        <dbReference type="ARBA" id="ARBA00022980"/>
    </source>
</evidence>
<dbReference type="EMBL" id="BTGD01000025">
    <property type="protein sequence ID" value="GMM58361.1"/>
    <property type="molecule type" value="Genomic_DNA"/>
</dbReference>
<comment type="similarity">
    <text evidence="1">Belongs to the universal ribosomal protein uS10 family.</text>
</comment>
<evidence type="ECO:0000256" key="5">
    <source>
        <dbReference type="ARBA" id="ARBA00042916"/>
    </source>
</evidence>
<protein>
    <recommendedName>
        <fullName evidence="4">Small ribosomal subunit protein uS10m</fullName>
    </recommendedName>
    <alternativeName>
        <fullName evidence="5">37S ribosomal protein S10, mitochondrial</fullName>
    </alternativeName>
</protein>
<dbReference type="AlphaFoldDB" id="A0AAV5S5M6"/>
<evidence type="ECO:0000313" key="8">
    <source>
        <dbReference type="EMBL" id="GMM58361.1"/>
    </source>
</evidence>
<dbReference type="SMART" id="SM01403">
    <property type="entry name" value="Ribosomal_S10"/>
    <property type="match status" value="1"/>
</dbReference>
<evidence type="ECO:0000256" key="6">
    <source>
        <dbReference type="SAM" id="MobiDB-lite"/>
    </source>
</evidence>
<feature type="region of interest" description="Disordered" evidence="6">
    <location>
        <begin position="35"/>
        <end position="59"/>
    </location>
</feature>
<keyword evidence="2 8" id="KW-0689">Ribosomal protein</keyword>
<comment type="caution">
    <text evidence="8">The sequence shown here is derived from an EMBL/GenBank/DDBJ whole genome shotgun (WGS) entry which is preliminary data.</text>
</comment>
<gene>
    <name evidence="8" type="ORF">DAKH74_049780</name>
</gene>
<reference evidence="8 9" key="1">
    <citation type="journal article" date="2023" name="Elife">
        <title>Identification of key yeast species and microbe-microbe interactions impacting larval growth of Drosophila in the wild.</title>
        <authorList>
            <person name="Mure A."/>
            <person name="Sugiura Y."/>
            <person name="Maeda R."/>
            <person name="Honda K."/>
            <person name="Sakurai N."/>
            <person name="Takahashi Y."/>
            <person name="Watada M."/>
            <person name="Katoh T."/>
            <person name="Gotoh A."/>
            <person name="Gotoh Y."/>
            <person name="Taniguchi I."/>
            <person name="Nakamura K."/>
            <person name="Hayashi T."/>
            <person name="Katayama T."/>
            <person name="Uemura T."/>
            <person name="Hattori Y."/>
        </authorList>
    </citation>
    <scope>NUCLEOTIDE SEQUENCE [LARGE SCALE GENOMIC DNA]</scope>
    <source>
        <strain evidence="8 9">KH-74</strain>
    </source>
</reference>
<dbReference type="GO" id="GO:1990904">
    <property type="term" value="C:ribonucleoprotein complex"/>
    <property type="evidence" value="ECO:0007669"/>
    <property type="project" value="UniProtKB-KW"/>
</dbReference>